<dbReference type="InterPro" id="IPR046960">
    <property type="entry name" value="PPR_At4g14850-like_plant"/>
</dbReference>
<name>A0AA38GTV5_TAXCH</name>
<dbReference type="GO" id="GO:0009451">
    <property type="term" value="P:RNA modification"/>
    <property type="evidence" value="ECO:0007669"/>
    <property type="project" value="InterPro"/>
</dbReference>
<proteinExistence type="predicted"/>
<keyword evidence="2" id="KW-1185">Reference proteome</keyword>
<dbReference type="Gene3D" id="1.25.40.10">
    <property type="entry name" value="Tetratricopeptide repeat domain"/>
    <property type="match status" value="1"/>
</dbReference>
<comment type="caution">
    <text evidence="1">The sequence shown here is derived from an EMBL/GenBank/DDBJ whole genome shotgun (WGS) entry which is preliminary data.</text>
</comment>
<protein>
    <recommendedName>
        <fullName evidence="3">Pentatricopeptide repeat-containing protein</fullName>
    </recommendedName>
</protein>
<organism evidence="1 2">
    <name type="scientific">Taxus chinensis</name>
    <name type="common">Chinese yew</name>
    <name type="synonym">Taxus wallichiana var. chinensis</name>
    <dbReference type="NCBI Taxonomy" id="29808"/>
    <lineage>
        <taxon>Eukaryota</taxon>
        <taxon>Viridiplantae</taxon>
        <taxon>Streptophyta</taxon>
        <taxon>Embryophyta</taxon>
        <taxon>Tracheophyta</taxon>
        <taxon>Spermatophyta</taxon>
        <taxon>Pinopsida</taxon>
        <taxon>Pinidae</taxon>
        <taxon>Conifers II</taxon>
        <taxon>Cupressales</taxon>
        <taxon>Taxaceae</taxon>
        <taxon>Taxus</taxon>
    </lineage>
</organism>
<accession>A0AA38GTV5</accession>
<dbReference type="AlphaFoldDB" id="A0AA38GTV5"/>
<sequence length="113" mass="12393">VVTVFDQLIKVHAQIFTAGLNQNFRLGAKLVNMYAMFGAMDYAHQVFDGMPEGNVLVWNALIRGYAGNGTMRESLGSVLPNATCWATTGQIHLSRCTQSMCRVISSARGKEHT</sequence>
<dbReference type="EMBL" id="JAHRHJ020000002">
    <property type="protein sequence ID" value="KAH9326430.1"/>
    <property type="molecule type" value="Genomic_DNA"/>
</dbReference>
<dbReference type="InterPro" id="IPR011990">
    <property type="entry name" value="TPR-like_helical_dom_sf"/>
</dbReference>
<dbReference type="PANTHER" id="PTHR47926">
    <property type="entry name" value="PENTATRICOPEPTIDE REPEAT-CONTAINING PROTEIN"/>
    <property type="match status" value="1"/>
</dbReference>
<dbReference type="Proteomes" id="UP000824469">
    <property type="component" value="Unassembled WGS sequence"/>
</dbReference>
<evidence type="ECO:0000313" key="2">
    <source>
        <dbReference type="Proteomes" id="UP000824469"/>
    </source>
</evidence>
<dbReference type="GO" id="GO:0003723">
    <property type="term" value="F:RNA binding"/>
    <property type="evidence" value="ECO:0007669"/>
    <property type="project" value="InterPro"/>
</dbReference>
<evidence type="ECO:0008006" key="3">
    <source>
        <dbReference type="Google" id="ProtNLM"/>
    </source>
</evidence>
<feature type="non-terminal residue" evidence="1">
    <location>
        <position position="1"/>
    </location>
</feature>
<evidence type="ECO:0000313" key="1">
    <source>
        <dbReference type="EMBL" id="KAH9326430.1"/>
    </source>
</evidence>
<reference evidence="1 2" key="1">
    <citation type="journal article" date="2021" name="Nat. Plants">
        <title>The Taxus genome provides insights into paclitaxel biosynthesis.</title>
        <authorList>
            <person name="Xiong X."/>
            <person name="Gou J."/>
            <person name="Liao Q."/>
            <person name="Li Y."/>
            <person name="Zhou Q."/>
            <person name="Bi G."/>
            <person name="Li C."/>
            <person name="Du R."/>
            <person name="Wang X."/>
            <person name="Sun T."/>
            <person name="Guo L."/>
            <person name="Liang H."/>
            <person name="Lu P."/>
            <person name="Wu Y."/>
            <person name="Zhang Z."/>
            <person name="Ro D.K."/>
            <person name="Shang Y."/>
            <person name="Huang S."/>
            <person name="Yan J."/>
        </authorList>
    </citation>
    <scope>NUCLEOTIDE SEQUENCE [LARGE SCALE GENOMIC DNA]</scope>
    <source>
        <strain evidence="1">Ta-2019</strain>
    </source>
</reference>
<gene>
    <name evidence="1" type="ORF">KI387_006608</name>
</gene>